<dbReference type="Gene3D" id="1.10.150.130">
    <property type="match status" value="1"/>
</dbReference>
<evidence type="ECO:0000256" key="2">
    <source>
        <dbReference type="ARBA" id="ARBA00022908"/>
    </source>
</evidence>
<gene>
    <name evidence="6" type="ORF">CI088_05520</name>
</gene>
<comment type="similarity">
    <text evidence="1">Belongs to the 'phage' integrase family.</text>
</comment>
<dbReference type="EMBL" id="PIEU01000046">
    <property type="protein sequence ID" value="PZL75194.1"/>
    <property type="molecule type" value="Genomic_DNA"/>
</dbReference>
<keyword evidence="2" id="KW-0229">DNA integration</keyword>
<dbReference type="GO" id="GO:0006310">
    <property type="term" value="P:DNA recombination"/>
    <property type="evidence" value="ECO:0007669"/>
    <property type="project" value="UniProtKB-KW"/>
</dbReference>
<evidence type="ECO:0000256" key="1">
    <source>
        <dbReference type="ARBA" id="ARBA00008857"/>
    </source>
</evidence>
<organism evidence="6 7">
    <name type="scientific">Enterococcus plantarum</name>
    <dbReference type="NCBI Taxonomy" id="1077675"/>
    <lineage>
        <taxon>Bacteria</taxon>
        <taxon>Bacillati</taxon>
        <taxon>Bacillota</taxon>
        <taxon>Bacilli</taxon>
        <taxon>Lactobacillales</taxon>
        <taxon>Enterococcaceae</taxon>
        <taxon>Enterococcus</taxon>
    </lineage>
</organism>
<dbReference type="InterPro" id="IPR004107">
    <property type="entry name" value="Integrase_SAM-like_N"/>
</dbReference>
<dbReference type="Pfam" id="PF14657">
    <property type="entry name" value="Arm-DNA-bind_4"/>
    <property type="match status" value="1"/>
</dbReference>
<evidence type="ECO:0000256" key="3">
    <source>
        <dbReference type="ARBA" id="ARBA00023125"/>
    </source>
</evidence>
<evidence type="ECO:0000256" key="4">
    <source>
        <dbReference type="ARBA" id="ARBA00023172"/>
    </source>
</evidence>
<dbReference type="InterPro" id="IPR002104">
    <property type="entry name" value="Integrase_catalytic"/>
</dbReference>
<evidence type="ECO:0000259" key="5">
    <source>
        <dbReference type="PROSITE" id="PS51898"/>
    </source>
</evidence>
<dbReference type="PROSITE" id="PS51898">
    <property type="entry name" value="TYR_RECOMBINASE"/>
    <property type="match status" value="1"/>
</dbReference>
<dbReference type="CDD" id="cd01189">
    <property type="entry name" value="INT_ICEBs1_C_like"/>
    <property type="match status" value="1"/>
</dbReference>
<keyword evidence="3" id="KW-0238">DNA-binding</keyword>
<evidence type="ECO:0000313" key="6">
    <source>
        <dbReference type="EMBL" id="PZL75194.1"/>
    </source>
</evidence>
<dbReference type="Pfam" id="PF14659">
    <property type="entry name" value="Phage_int_SAM_3"/>
    <property type="match status" value="1"/>
</dbReference>
<dbReference type="SUPFAM" id="SSF56349">
    <property type="entry name" value="DNA breaking-rejoining enzymes"/>
    <property type="match status" value="1"/>
</dbReference>
<dbReference type="PANTHER" id="PTHR30349:SF64">
    <property type="entry name" value="PROPHAGE INTEGRASE INTD-RELATED"/>
    <property type="match status" value="1"/>
</dbReference>
<dbReference type="AlphaFoldDB" id="A0A2W3ZM91"/>
<dbReference type="InterPro" id="IPR028259">
    <property type="entry name" value="AP2-like_int_N"/>
</dbReference>
<reference evidence="6 7" key="1">
    <citation type="submission" date="2017-11" db="EMBL/GenBank/DDBJ databases">
        <title>Draft genome sequence of Enterococcus plantarum TRW2 strain isolated from lettuce.</title>
        <authorList>
            <person name="Kim E.B."/>
            <person name="Marco M.L."/>
            <person name="Williams T.R."/>
            <person name="You I.H."/>
        </authorList>
    </citation>
    <scope>NUCLEOTIDE SEQUENCE [LARGE SCALE GENOMIC DNA]</scope>
    <source>
        <strain evidence="6 7">TRW2</strain>
    </source>
</reference>
<dbReference type="Pfam" id="PF00589">
    <property type="entry name" value="Phage_integrase"/>
    <property type="match status" value="1"/>
</dbReference>
<keyword evidence="7" id="KW-1185">Reference proteome</keyword>
<feature type="domain" description="Tyr recombinase" evidence="5">
    <location>
        <begin position="170"/>
        <end position="372"/>
    </location>
</feature>
<keyword evidence="4" id="KW-0233">DNA recombination</keyword>
<name>A0A2W3ZM91_9ENTE</name>
<dbReference type="GO" id="GO:0003677">
    <property type="term" value="F:DNA binding"/>
    <property type="evidence" value="ECO:0007669"/>
    <property type="project" value="UniProtKB-KW"/>
</dbReference>
<dbReference type="Proteomes" id="UP000249828">
    <property type="component" value="Unassembled WGS sequence"/>
</dbReference>
<dbReference type="RefSeq" id="WP_111247468.1">
    <property type="nucleotide sequence ID" value="NZ_PIEU01000046.1"/>
</dbReference>
<dbReference type="InterPro" id="IPR010998">
    <property type="entry name" value="Integrase_recombinase_N"/>
</dbReference>
<dbReference type="PANTHER" id="PTHR30349">
    <property type="entry name" value="PHAGE INTEGRASE-RELATED"/>
    <property type="match status" value="1"/>
</dbReference>
<protein>
    <submittedName>
        <fullName evidence="6">Site-specific integrase</fullName>
    </submittedName>
</protein>
<dbReference type="InterPro" id="IPR011010">
    <property type="entry name" value="DNA_brk_join_enz"/>
</dbReference>
<dbReference type="InterPro" id="IPR050090">
    <property type="entry name" value="Tyrosine_recombinase_XerCD"/>
</dbReference>
<accession>A0A2W3ZM91</accession>
<proteinExistence type="inferred from homology"/>
<evidence type="ECO:0000313" key="7">
    <source>
        <dbReference type="Proteomes" id="UP000249828"/>
    </source>
</evidence>
<sequence length="380" mass="44366">MSTIKQYTKKNGSKLWMFQTYLGINQATGKEIRTTRRGFGTKKEAQLELNRLLVNLEKNGIEKNNNEIFKEIFELWFESYSTTVKEVTLLKNEIKFKKWILPVYGEMSIKEVTVKHAQKIVNKWAKETDQYRVLHSSAGRIFNYAMNLGTIDRNPLERVIMPKREKSNKEAIKVYSKVELKRLFDYLNSKEGSYRSDYDKTLMRFMIYSGIRISEALALNWNDIDFQNNIVNIDKTLSQTKHGYIISDPKTNSSSAKLTLDDTTIKTLKKWQINQRKYMLTIGITDPKLIFCGIYNQVVTHHSIYQRLQTITEKCGIPFLGVHITRHTHASLLLESGASMKEVQERLRHASIKMTMDTYSHLSQESKEKTIEKLVKHLNF</sequence>
<comment type="caution">
    <text evidence="6">The sequence shown here is derived from an EMBL/GenBank/DDBJ whole genome shotgun (WGS) entry which is preliminary data.</text>
</comment>
<dbReference type="InterPro" id="IPR013762">
    <property type="entry name" value="Integrase-like_cat_sf"/>
</dbReference>
<dbReference type="GO" id="GO:0015074">
    <property type="term" value="P:DNA integration"/>
    <property type="evidence" value="ECO:0007669"/>
    <property type="project" value="UniProtKB-KW"/>
</dbReference>
<dbReference type="Gene3D" id="1.10.443.10">
    <property type="entry name" value="Intergrase catalytic core"/>
    <property type="match status" value="1"/>
</dbReference>